<dbReference type="PANTHER" id="PTHR47331">
    <property type="entry name" value="PHD-TYPE DOMAIN-CONTAINING PROTEIN"/>
    <property type="match status" value="1"/>
</dbReference>
<dbReference type="PANTHER" id="PTHR47331:SF1">
    <property type="entry name" value="GAG-LIKE PROTEIN"/>
    <property type="match status" value="1"/>
</dbReference>
<dbReference type="AlphaFoldDB" id="A0A5B7GI08"/>
<evidence type="ECO:0008006" key="3">
    <source>
        <dbReference type="Google" id="ProtNLM"/>
    </source>
</evidence>
<protein>
    <recommendedName>
        <fullName evidence="3">Integrase zinc-binding domain-containing protein</fullName>
    </recommendedName>
</protein>
<dbReference type="EMBL" id="VSRR010013732">
    <property type="protein sequence ID" value="MPC56154.1"/>
    <property type="molecule type" value="Genomic_DNA"/>
</dbReference>
<evidence type="ECO:0000313" key="1">
    <source>
        <dbReference type="EMBL" id="MPC56154.1"/>
    </source>
</evidence>
<comment type="caution">
    <text evidence="1">The sequence shown here is derived from an EMBL/GenBank/DDBJ whole genome shotgun (WGS) entry which is preliminary data.</text>
</comment>
<accession>A0A5B7GI08</accession>
<dbReference type="Proteomes" id="UP000324222">
    <property type="component" value="Unassembled WGS sequence"/>
</dbReference>
<reference evidence="1 2" key="1">
    <citation type="submission" date="2019-05" db="EMBL/GenBank/DDBJ databases">
        <title>Another draft genome of Portunus trituberculatus and its Hox gene families provides insights of decapod evolution.</title>
        <authorList>
            <person name="Jeong J.-H."/>
            <person name="Song I."/>
            <person name="Kim S."/>
            <person name="Choi T."/>
            <person name="Kim D."/>
            <person name="Ryu S."/>
            <person name="Kim W."/>
        </authorList>
    </citation>
    <scope>NUCLEOTIDE SEQUENCE [LARGE SCALE GENOMIC DNA]</scope>
    <source>
        <tissue evidence="1">Muscle</tissue>
    </source>
</reference>
<sequence>MGRLEPHLGMDGLIRVGGRLTRAALQTDQKTPILLPREDRLTEFIVQEIHATKTGHSGREYTLAALRENYRIS</sequence>
<gene>
    <name evidence="1" type="ORF">E2C01_050107</name>
</gene>
<keyword evidence="2" id="KW-1185">Reference proteome</keyword>
<organism evidence="1 2">
    <name type="scientific">Portunus trituberculatus</name>
    <name type="common">Swimming crab</name>
    <name type="synonym">Neptunus trituberculatus</name>
    <dbReference type="NCBI Taxonomy" id="210409"/>
    <lineage>
        <taxon>Eukaryota</taxon>
        <taxon>Metazoa</taxon>
        <taxon>Ecdysozoa</taxon>
        <taxon>Arthropoda</taxon>
        <taxon>Crustacea</taxon>
        <taxon>Multicrustacea</taxon>
        <taxon>Malacostraca</taxon>
        <taxon>Eumalacostraca</taxon>
        <taxon>Eucarida</taxon>
        <taxon>Decapoda</taxon>
        <taxon>Pleocyemata</taxon>
        <taxon>Brachyura</taxon>
        <taxon>Eubrachyura</taxon>
        <taxon>Portunoidea</taxon>
        <taxon>Portunidae</taxon>
        <taxon>Portuninae</taxon>
        <taxon>Portunus</taxon>
    </lineage>
</organism>
<dbReference type="OrthoDB" id="6380082at2759"/>
<evidence type="ECO:0000313" key="2">
    <source>
        <dbReference type="Proteomes" id="UP000324222"/>
    </source>
</evidence>
<name>A0A5B7GI08_PORTR</name>
<proteinExistence type="predicted"/>